<dbReference type="Pfam" id="PF13456">
    <property type="entry name" value="RVT_3"/>
    <property type="match status" value="1"/>
</dbReference>
<dbReference type="InterPro" id="IPR053151">
    <property type="entry name" value="RNase_H-like"/>
</dbReference>
<dbReference type="PANTHER" id="PTHR47723">
    <property type="entry name" value="OS05G0353850 PROTEIN"/>
    <property type="match status" value="1"/>
</dbReference>
<protein>
    <submittedName>
        <fullName evidence="2">RVT_3 domain-containing protein</fullName>
    </submittedName>
</protein>
<sequence length="107" mass="12170">MVIRDETRNWVPGFSCFIGVCSSLQAELWGLRGGIKMAWSMHISKLIVETDSQLSILMIQVAATTFHLLSALIEDYRSLLSKPWECSMHHIFQEGNKCVDFITNLSH</sequence>
<keyword evidence="3" id="KW-1185">Reference proteome</keyword>
<dbReference type="InterPro" id="IPR044730">
    <property type="entry name" value="RNase_H-like_dom_plant"/>
</dbReference>
<evidence type="ECO:0000259" key="1">
    <source>
        <dbReference type="Pfam" id="PF13456"/>
    </source>
</evidence>
<dbReference type="AlphaFoldDB" id="A0A1Q3CA57"/>
<dbReference type="OrthoDB" id="1752183at2759"/>
<dbReference type="Gene3D" id="3.30.420.10">
    <property type="entry name" value="Ribonuclease H-like superfamily/Ribonuclease H"/>
    <property type="match status" value="1"/>
</dbReference>
<dbReference type="InParanoid" id="A0A1Q3CA57"/>
<dbReference type="Proteomes" id="UP000187406">
    <property type="component" value="Unassembled WGS sequence"/>
</dbReference>
<dbReference type="GO" id="GO:0003676">
    <property type="term" value="F:nucleic acid binding"/>
    <property type="evidence" value="ECO:0007669"/>
    <property type="project" value="InterPro"/>
</dbReference>
<dbReference type="EMBL" id="BDDD01001550">
    <property type="protein sequence ID" value="GAV76963.1"/>
    <property type="molecule type" value="Genomic_DNA"/>
</dbReference>
<evidence type="ECO:0000313" key="2">
    <source>
        <dbReference type="EMBL" id="GAV76963.1"/>
    </source>
</evidence>
<gene>
    <name evidence="2" type="ORF">CFOL_v3_20436</name>
</gene>
<name>A0A1Q3CA57_CEPFO</name>
<proteinExistence type="predicted"/>
<comment type="caution">
    <text evidence="2">The sequence shown here is derived from an EMBL/GenBank/DDBJ whole genome shotgun (WGS) entry which is preliminary data.</text>
</comment>
<dbReference type="InterPro" id="IPR002156">
    <property type="entry name" value="RNaseH_domain"/>
</dbReference>
<dbReference type="InterPro" id="IPR012337">
    <property type="entry name" value="RNaseH-like_sf"/>
</dbReference>
<dbReference type="CDD" id="cd06222">
    <property type="entry name" value="RNase_H_like"/>
    <property type="match status" value="1"/>
</dbReference>
<dbReference type="PANTHER" id="PTHR47723:SF19">
    <property type="entry name" value="POLYNUCLEOTIDYL TRANSFERASE, RIBONUCLEASE H-LIKE SUPERFAMILY PROTEIN"/>
    <property type="match status" value="1"/>
</dbReference>
<reference evidence="3" key="1">
    <citation type="submission" date="2016-04" db="EMBL/GenBank/DDBJ databases">
        <title>Cephalotus genome sequencing.</title>
        <authorList>
            <person name="Fukushima K."/>
            <person name="Hasebe M."/>
            <person name="Fang X."/>
        </authorList>
    </citation>
    <scope>NUCLEOTIDE SEQUENCE [LARGE SCALE GENOMIC DNA]</scope>
    <source>
        <strain evidence="3">cv. St1</strain>
    </source>
</reference>
<organism evidence="2 3">
    <name type="scientific">Cephalotus follicularis</name>
    <name type="common">Albany pitcher plant</name>
    <dbReference type="NCBI Taxonomy" id="3775"/>
    <lineage>
        <taxon>Eukaryota</taxon>
        <taxon>Viridiplantae</taxon>
        <taxon>Streptophyta</taxon>
        <taxon>Embryophyta</taxon>
        <taxon>Tracheophyta</taxon>
        <taxon>Spermatophyta</taxon>
        <taxon>Magnoliopsida</taxon>
        <taxon>eudicotyledons</taxon>
        <taxon>Gunneridae</taxon>
        <taxon>Pentapetalae</taxon>
        <taxon>rosids</taxon>
        <taxon>fabids</taxon>
        <taxon>Oxalidales</taxon>
        <taxon>Cephalotaceae</taxon>
        <taxon>Cephalotus</taxon>
    </lineage>
</organism>
<accession>A0A1Q3CA57</accession>
<dbReference type="InterPro" id="IPR036397">
    <property type="entry name" value="RNaseH_sf"/>
</dbReference>
<dbReference type="GO" id="GO:0004523">
    <property type="term" value="F:RNA-DNA hybrid ribonuclease activity"/>
    <property type="evidence" value="ECO:0007669"/>
    <property type="project" value="InterPro"/>
</dbReference>
<dbReference type="SUPFAM" id="SSF53098">
    <property type="entry name" value="Ribonuclease H-like"/>
    <property type="match status" value="1"/>
</dbReference>
<feature type="domain" description="RNase H type-1" evidence="1">
    <location>
        <begin position="1"/>
        <end position="102"/>
    </location>
</feature>
<evidence type="ECO:0000313" key="3">
    <source>
        <dbReference type="Proteomes" id="UP000187406"/>
    </source>
</evidence>